<feature type="transmembrane region" description="Helical" evidence="7">
    <location>
        <begin position="69"/>
        <end position="87"/>
    </location>
</feature>
<dbReference type="CDD" id="cd18584">
    <property type="entry name" value="ABC_6TM_AarD_CydD"/>
    <property type="match status" value="1"/>
</dbReference>
<dbReference type="InterPro" id="IPR014216">
    <property type="entry name" value="ABC_transptr_CydD"/>
</dbReference>
<dbReference type="InterPro" id="IPR039421">
    <property type="entry name" value="Type_1_exporter"/>
</dbReference>
<dbReference type="Gene3D" id="3.40.50.300">
    <property type="entry name" value="P-loop containing nucleotide triphosphate hydrolases"/>
    <property type="match status" value="1"/>
</dbReference>
<dbReference type="Proteomes" id="UP000027037">
    <property type="component" value="Unassembled WGS sequence"/>
</dbReference>
<feature type="domain" description="ABC transporter" evidence="8">
    <location>
        <begin position="347"/>
        <end position="562"/>
    </location>
</feature>
<dbReference type="GO" id="GO:0042883">
    <property type="term" value="P:cysteine transport"/>
    <property type="evidence" value="ECO:0007669"/>
    <property type="project" value="InterPro"/>
</dbReference>
<proteinExistence type="predicted"/>
<keyword evidence="5 7" id="KW-1133">Transmembrane helix</keyword>
<dbReference type="InterPro" id="IPR003439">
    <property type="entry name" value="ABC_transporter-like_ATP-bd"/>
</dbReference>
<dbReference type="GO" id="GO:0016887">
    <property type="term" value="F:ATP hydrolysis activity"/>
    <property type="evidence" value="ECO:0007669"/>
    <property type="project" value="InterPro"/>
</dbReference>
<dbReference type="PROSITE" id="PS50929">
    <property type="entry name" value="ABC_TM1F"/>
    <property type="match status" value="1"/>
</dbReference>
<evidence type="ECO:0000256" key="7">
    <source>
        <dbReference type="SAM" id="Phobius"/>
    </source>
</evidence>
<keyword evidence="4" id="KW-0067">ATP-binding</keyword>
<dbReference type="InterPro" id="IPR011527">
    <property type="entry name" value="ABC1_TM_dom"/>
</dbReference>
<organism evidence="10 11">
    <name type="scientific">Hyphomonas beringensis</name>
    <dbReference type="NCBI Taxonomy" id="1280946"/>
    <lineage>
        <taxon>Bacteria</taxon>
        <taxon>Pseudomonadati</taxon>
        <taxon>Pseudomonadota</taxon>
        <taxon>Alphaproteobacteria</taxon>
        <taxon>Hyphomonadales</taxon>
        <taxon>Hyphomonadaceae</taxon>
        <taxon>Hyphomonas</taxon>
    </lineage>
</organism>
<dbReference type="NCBIfam" id="TIGR02857">
    <property type="entry name" value="CydD"/>
    <property type="match status" value="1"/>
</dbReference>
<evidence type="ECO:0000256" key="6">
    <source>
        <dbReference type="ARBA" id="ARBA00023136"/>
    </source>
</evidence>
<protein>
    <recommendedName>
        <fullName evidence="12">ABC transporter ATP-binding protein</fullName>
    </recommendedName>
</protein>
<evidence type="ECO:0000256" key="1">
    <source>
        <dbReference type="ARBA" id="ARBA00004651"/>
    </source>
</evidence>
<feature type="domain" description="ABC transmembrane type-1" evidence="9">
    <location>
        <begin position="30"/>
        <end position="309"/>
    </location>
</feature>
<keyword evidence="2 7" id="KW-0812">Transmembrane</keyword>
<dbReference type="InterPro" id="IPR003593">
    <property type="entry name" value="AAA+_ATPase"/>
</dbReference>
<dbReference type="SUPFAM" id="SSF90123">
    <property type="entry name" value="ABC transporter transmembrane region"/>
    <property type="match status" value="1"/>
</dbReference>
<dbReference type="CDD" id="cd03228">
    <property type="entry name" value="ABCC_MRP_Like"/>
    <property type="match status" value="1"/>
</dbReference>
<evidence type="ECO:0008006" key="12">
    <source>
        <dbReference type="Google" id="ProtNLM"/>
    </source>
</evidence>
<dbReference type="SUPFAM" id="SSF52540">
    <property type="entry name" value="P-loop containing nucleoside triphosphate hydrolases"/>
    <property type="match status" value="1"/>
</dbReference>
<dbReference type="PANTHER" id="PTHR24221">
    <property type="entry name" value="ATP-BINDING CASSETTE SUB-FAMILY B"/>
    <property type="match status" value="1"/>
</dbReference>
<dbReference type="eggNOG" id="COG4988">
    <property type="taxonomic scope" value="Bacteria"/>
</dbReference>
<dbReference type="AlphaFoldDB" id="A0A062U3N2"/>
<gene>
    <name evidence="10" type="ORF">HY29_18135</name>
</gene>
<evidence type="ECO:0000259" key="9">
    <source>
        <dbReference type="PROSITE" id="PS50929"/>
    </source>
</evidence>
<dbReference type="STRING" id="1280946.HY29_18135"/>
<dbReference type="SMART" id="SM00382">
    <property type="entry name" value="AAA"/>
    <property type="match status" value="1"/>
</dbReference>
<comment type="subcellular location">
    <subcellularLocation>
        <location evidence="1">Cell membrane</location>
        <topology evidence="1">Multi-pass membrane protein</topology>
    </subcellularLocation>
</comment>
<dbReference type="PROSITE" id="PS00211">
    <property type="entry name" value="ABC_TRANSPORTER_1"/>
    <property type="match status" value="1"/>
</dbReference>
<evidence type="ECO:0000256" key="5">
    <source>
        <dbReference type="ARBA" id="ARBA00022989"/>
    </source>
</evidence>
<dbReference type="Pfam" id="PF00005">
    <property type="entry name" value="ABC_tran"/>
    <property type="match status" value="1"/>
</dbReference>
<keyword evidence="6 7" id="KW-0472">Membrane</keyword>
<dbReference type="InterPro" id="IPR027417">
    <property type="entry name" value="P-loop_NTPase"/>
</dbReference>
<feature type="transmembrane region" description="Helical" evidence="7">
    <location>
        <begin position="245"/>
        <end position="270"/>
    </location>
</feature>
<feature type="transmembrane region" description="Helical" evidence="7">
    <location>
        <begin position="27"/>
        <end position="49"/>
    </location>
</feature>
<evidence type="ECO:0000313" key="11">
    <source>
        <dbReference type="Proteomes" id="UP000027037"/>
    </source>
</evidence>
<sequence length="563" mass="59429">MPEDTENSEKMRTRSALRLWAGASQRAVSLGLACQILAMAGWIAIAWGIGHSVAAIAAGQPAGPGLPVAAVGVLVRGISSWLGDLLLARAGQRMVNAARAEIFETLSKAGAGWLGGADAGTRTAQIIDRTAKLEGYAARWLPGMRLAVTGPVIILIAVATQSWLSAVLLVVSVMVLPVFIWLTASETAARAKAQQAALDDLSGAFQARAAQSGLIRAFRAIRRETDSLKDASEQLRDRTMAILRVAFLSTAVLEFFASVSIALVAVYIGFKLLGVFPFGTGETLTLAEGLTALILAPEFFSPIRKLSSLHHDRADASAAAGMLSEWLAHRSDFPVTKLPPLENAPVITFDQTALGWGNGKTAVSDLSFTARPGQVTTLAGPSGSGKSTALLALIGRARLTGGEIRVDGQTLQPGESLADSIAYIGQTPWLMEGTIRENIAIARPDAGADEIEDAARQAGILDFADAHRGGLEQNLARFGAGLSGGQRQRIALARALLRNAPVLLLDEPTAHLDPDAQEDFLRKLRDLATGRTLLVASHSDALIAASDEVIWLQPQRTLEETGC</sequence>
<evidence type="ECO:0000256" key="3">
    <source>
        <dbReference type="ARBA" id="ARBA00022741"/>
    </source>
</evidence>
<name>A0A062U3N2_9PROT</name>
<dbReference type="PANTHER" id="PTHR24221:SF654">
    <property type="entry name" value="ATP-BINDING CASSETTE SUB-FAMILY B MEMBER 6"/>
    <property type="match status" value="1"/>
</dbReference>
<feature type="transmembrane region" description="Helical" evidence="7">
    <location>
        <begin position="136"/>
        <end position="157"/>
    </location>
</feature>
<feature type="transmembrane region" description="Helical" evidence="7">
    <location>
        <begin position="163"/>
        <end position="184"/>
    </location>
</feature>
<dbReference type="Gene3D" id="1.20.1560.10">
    <property type="entry name" value="ABC transporter type 1, transmembrane domain"/>
    <property type="match status" value="1"/>
</dbReference>
<accession>A0A062U3N2</accession>
<dbReference type="PROSITE" id="PS50893">
    <property type="entry name" value="ABC_TRANSPORTER_2"/>
    <property type="match status" value="1"/>
</dbReference>
<dbReference type="PATRIC" id="fig|1280946.3.peg.3044"/>
<dbReference type="GO" id="GO:0005886">
    <property type="term" value="C:plasma membrane"/>
    <property type="evidence" value="ECO:0007669"/>
    <property type="project" value="UniProtKB-SubCell"/>
</dbReference>
<dbReference type="InterPro" id="IPR017871">
    <property type="entry name" value="ABC_transporter-like_CS"/>
</dbReference>
<keyword evidence="11" id="KW-1185">Reference proteome</keyword>
<reference evidence="10 11" key="1">
    <citation type="journal article" date="2014" name="Antonie Van Leeuwenhoek">
        <title>Hyphomonas beringensis sp. nov. and Hyphomonas chukchiensis sp. nov., isolated from surface seawater of the Bering Sea and Chukchi Sea.</title>
        <authorList>
            <person name="Li C."/>
            <person name="Lai Q."/>
            <person name="Li G."/>
            <person name="Dong C."/>
            <person name="Wang J."/>
            <person name="Liao Y."/>
            <person name="Shao Z."/>
        </authorList>
    </citation>
    <scope>NUCLEOTIDE SEQUENCE [LARGE SCALE GENOMIC DNA]</scope>
    <source>
        <strain evidence="10 11">25B14_1</strain>
    </source>
</reference>
<evidence type="ECO:0000313" key="10">
    <source>
        <dbReference type="EMBL" id="KCZ52358.1"/>
    </source>
</evidence>
<comment type="caution">
    <text evidence="10">The sequence shown here is derived from an EMBL/GenBank/DDBJ whole genome shotgun (WGS) entry which is preliminary data.</text>
</comment>
<evidence type="ECO:0000259" key="8">
    <source>
        <dbReference type="PROSITE" id="PS50893"/>
    </source>
</evidence>
<dbReference type="EMBL" id="AWFF01000068">
    <property type="protein sequence ID" value="KCZ52358.1"/>
    <property type="molecule type" value="Genomic_DNA"/>
</dbReference>
<dbReference type="GO" id="GO:0140359">
    <property type="term" value="F:ABC-type transporter activity"/>
    <property type="evidence" value="ECO:0007669"/>
    <property type="project" value="InterPro"/>
</dbReference>
<dbReference type="GO" id="GO:0005524">
    <property type="term" value="F:ATP binding"/>
    <property type="evidence" value="ECO:0007669"/>
    <property type="project" value="UniProtKB-KW"/>
</dbReference>
<evidence type="ECO:0000256" key="2">
    <source>
        <dbReference type="ARBA" id="ARBA00022692"/>
    </source>
</evidence>
<dbReference type="InterPro" id="IPR036640">
    <property type="entry name" value="ABC1_TM_sf"/>
</dbReference>
<dbReference type="Pfam" id="PF00664">
    <property type="entry name" value="ABC_membrane"/>
    <property type="match status" value="1"/>
</dbReference>
<keyword evidence="3" id="KW-0547">Nucleotide-binding</keyword>
<evidence type="ECO:0000256" key="4">
    <source>
        <dbReference type="ARBA" id="ARBA00022840"/>
    </source>
</evidence>